<protein>
    <submittedName>
        <fullName evidence="2">Uncharacterized protein</fullName>
    </submittedName>
</protein>
<organism evidence="2 3">
    <name type="scientific">Streptomyces luteosporeus</name>
    <dbReference type="NCBI Taxonomy" id="173856"/>
    <lineage>
        <taxon>Bacteria</taxon>
        <taxon>Bacillati</taxon>
        <taxon>Actinomycetota</taxon>
        <taxon>Actinomycetes</taxon>
        <taxon>Kitasatosporales</taxon>
        <taxon>Streptomycetaceae</taxon>
        <taxon>Streptomyces</taxon>
    </lineage>
</organism>
<gene>
    <name evidence="2" type="ORF">GCM10010315_36750</name>
</gene>
<keyword evidence="1" id="KW-0472">Membrane</keyword>
<comment type="caution">
    <text evidence="2">The sequence shown here is derived from an EMBL/GenBank/DDBJ whole genome shotgun (WGS) entry which is preliminary data.</text>
</comment>
<keyword evidence="1" id="KW-0812">Transmembrane</keyword>
<keyword evidence="1" id="KW-1133">Transmembrane helix</keyword>
<evidence type="ECO:0000313" key="3">
    <source>
        <dbReference type="Proteomes" id="UP001500886"/>
    </source>
</evidence>
<reference evidence="2 3" key="1">
    <citation type="journal article" date="2019" name="Int. J. Syst. Evol. Microbiol.">
        <title>The Global Catalogue of Microorganisms (GCM) 10K type strain sequencing project: providing services to taxonomists for standard genome sequencing and annotation.</title>
        <authorList>
            <consortium name="The Broad Institute Genomics Platform"/>
            <consortium name="The Broad Institute Genome Sequencing Center for Infectious Disease"/>
            <person name="Wu L."/>
            <person name="Ma J."/>
        </authorList>
    </citation>
    <scope>NUCLEOTIDE SEQUENCE [LARGE SCALE GENOMIC DNA]</scope>
    <source>
        <strain evidence="2 3">JCM 4542</strain>
    </source>
</reference>
<sequence length="78" mass="8333">MPTTWSRTAPDGEELIDLAYEAAKAKLESQTSAFESLRTRASGVIAVAALVTSFSAGLGSLVNLLRKEEFFLHGPHGL</sequence>
<feature type="transmembrane region" description="Helical" evidence="1">
    <location>
        <begin position="44"/>
        <end position="65"/>
    </location>
</feature>
<dbReference type="Proteomes" id="UP001500886">
    <property type="component" value="Unassembled WGS sequence"/>
</dbReference>
<proteinExistence type="predicted"/>
<evidence type="ECO:0000256" key="1">
    <source>
        <dbReference type="SAM" id="Phobius"/>
    </source>
</evidence>
<evidence type="ECO:0000313" key="2">
    <source>
        <dbReference type="EMBL" id="GAA2719216.1"/>
    </source>
</evidence>
<name>A0ABN3TUA5_9ACTN</name>
<dbReference type="EMBL" id="BAAASL010000013">
    <property type="protein sequence ID" value="GAA2719216.1"/>
    <property type="molecule type" value="Genomic_DNA"/>
</dbReference>
<keyword evidence="3" id="KW-1185">Reference proteome</keyword>
<accession>A0ABN3TUA5</accession>